<dbReference type="EMBL" id="CP001931">
    <property type="protein sequence ID" value="ADC89109.1"/>
    <property type="molecule type" value="Genomic_DNA"/>
</dbReference>
<keyword evidence="2" id="KW-1185">Reference proteome</keyword>
<dbReference type="eggNOG" id="COG3951">
    <property type="taxonomic scope" value="Bacteria"/>
</dbReference>
<reference evidence="2" key="1">
    <citation type="journal article" date="2010" name="Stand. Genomic Sci.">
        <title>Complete genome sequence of Thermocrinis albus type strain (HI 11/12T).</title>
        <authorList>
            <person name="Wirth R."/>
            <person name="Sikorski J."/>
            <person name="Brambilla E."/>
            <person name="Misra M."/>
            <person name="Lapidus A."/>
            <person name="Copeland A."/>
            <person name="Nolan M."/>
            <person name="Lucas S."/>
            <person name="Chen F."/>
            <person name="Tice H."/>
            <person name="Cheng J.F."/>
            <person name="Han C."/>
            <person name="Detter J.C."/>
            <person name="Tapia R."/>
            <person name="Bruce D."/>
            <person name="Goodwin L."/>
            <person name="Pitluck S."/>
            <person name="Pati A."/>
            <person name="Anderson I."/>
            <person name="Ivanova N."/>
            <person name="Mavromatis K."/>
            <person name="Mikhailova N."/>
            <person name="Chen A."/>
            <person name="Palaniappan K."/>
            <person name="Bilek Y."/>
            <person name="Hader T."/>
            <person name="Land M."/>
            <person name="Hauser L."/>
            <person name="Chang Y.J."/>
            <person name="Jeffries C.D."/>
            <person name="Tindall B.J."/>
            <person name="Rohde M."/>
            <person name="Goker M."/>
            <person name="Bristow J."/>
            <person name="Eisen J.A."/>
            <person name="Markowitz V."/>
            <person name="Hugenholtz P."/>
            <person name="Kyrpides N.C."/>
            <person name="Klenk H.P."/>
        </authorList>
    </citation>
    <scope>NUCLEOTIDE SEQUENCE [LARGE SCALE GENOMIC DNA]</scope>
    <source>
        <strain evidence="2">DSM 14484 / JCM 11386 / HI 11/12</strain>
    </source>
</reference>
<evidence type="ECO:0000313" key="1">
    <source>
        <dbReference type="EMBL" id="ADC89109.1"/>
    </source>
</evidence>
<sequence>MKIYSVPPYTYVETTGRDIKTLAKDLESLLLKEVLKLGFRPVLEGKSFTTQLYYDTLMEALSKKLVEAGGVGVADYLVKVVEKWEGLTR</sequence>
<dbReference type="KEGG" id="tal:Thal_0475"/>
<dbReference type="RefSeq" id="WP_012991516.1">
    <property type="nucleotide sequence ID" value="NC_013894.1"/>
</dbReference>
<organism evidence="1 2">
    <name type="scientific">Thermocrinis albus (strain DSM 14484 / JCM 11386 / HI 11/12)</name>
    <dbReference type="NCBI Taxonomy" id="638303"/>
    <lineage>
        <taxon>Bacteria</taxon>
        <taxon>Pseudomonadati</taxon>
        <taxon>Aquificota</taxon>
        <taxon>Aquificia</taxon>
        <taxon>Aquificales</taxon>
        <taxon>Aquificaceae</taxon>
        <taxon>Thermocrinis</taxon>
    </lineage>
</organism>
<dbReference type="STRING" id="638303.Thal_0475"/>
<evidence type="ECO:0008006" key="3">
    <source>
        <dbReference type="Google" id="ProtNLM"/>
    </source>
</evidence>
<dbReference type="HOGENOM" id="CLU_2453616_0_0_0"/>
<dbReference type="AlphaFoldDB" id="D3SPM2"/>
<name>D3SPM2_THEAH</name>
<protein>
    <recommendedName>
        <fullName evidence="3">Flagellar protein FlgJ N-terminal domain-containing protein</fullName>
    </recommendedName>
</protein>
<proteinExistence type="predicted"/>
<gene>
    <name evidence="1" type="ordered locus">Thal_0475</name>
</gene>
<evidence type="ECO:0000313" key="2">
    <source>
        <dbReference type="Proteomes" id="UP000002043"/>
    </source>
</evidence>
<accession>D3SPM2</accession>
<dbReference type="Proteomes" id="UP000002043">
    <property type="component" value="Chromosome"/>
</dbReference>